<keyword evidence="1" id="KW-1133">Transmembrane helix</keyword>
<keyword evidence="1" id="KW-0472">Membrane</keyword>
<keyword evidence="2" id="KW-1185">Reference proteome</keyword>
<evidence type="ECO:0000313" key="2">
    <source>
        <dbReference type="Proteomes" id="UP001652661"/>
    </source>
</evidence>
<evidence type="ECO:0000313" key="3">
    <source>
        <dbReference type="RefSeq" id="XP_017016437.2"/>
    </source>
</evidence>
<reference evidence="3" key="1">
    <citation type="submission" date="2025-08" db="UniProtKB">
        <authorList>
            <consortium name="RefSeq"/>
        </authorList>
    </citation>
    <scope>IDENTIFICATION</scope>
    <source>
        <strain evidence="3">14028-0561.14</strain>
        <tissue evidence="3">Whole fly</tissue>
    </source>
</reference>
<dbReference type="AlphaFoldDB" id="A0A6P4HL72"/>
<organism evidence="2 3">
    <name type="scientific">Drosophila kikkawai</name>
    <name type="common">Fruit fly</name>
    <dbReference type="NCBI Taxonomy" id="30033"/>
    <lineage>
        <taxon>Eukaryota</taxon>
        <taxon>Metazoa</taxon>
        <taxon>Ecdysozoa</taxon>
        <taxon>Arthropoda</taxon>
        <taxon>Hexapoda</taxon>
        <taxon>Insecta</taxon>
        <taxon>Pterygota</taxon>
        <taxon>Neoptera</taxon>
        <taxon>Endopterygota</taxon>
        <taxon>Diptera</taxon>
        <taxon>Brachycera</taxon>
        <taxon>Muscomorpha</taxon>
        <taxon>Ephydroidea</taxon>
        <taxon>Drosophilidae</taxon>
        <taxon>Drosophila</taxon>
        <taxon>Sophophora</taxon>
    </lineage>
</organism>
<name>A0A6P4HL72_DROKI</name>
<dbReference type="OrthoDB" id="7849004at2759"/>
<dbReference type="Proteomes" id="UP001652661">
    <property type="component" value="Chromosome 3L"/>
</dbReference>
<sequence length="164" mass="18464">MCRNSLVLDDCCSRKDRPTMSFVQPLLLAALAALYIYTGSASRVSEDDLHKPKPEMLLTQVKKTKNGWYCAGVYCPIERTESCKTTSILKPTINIDHDLVVLCLDGKNFPFCGITRSSRVENISVVELNDHGDMEYVRKERVHTSEGISVPICAKRKKNQNKRG</sequence>
<dbReference type="RefSeq" id="XP_017016437.2">
    <property type="nucleotide sequence ID" value="XM_017160948.2"/>
</dbReference>
<evidence type="ECO:0000256" key="1">
    <source>
        <dbReference type="SAM" id="Phobius"/>
    </source>
</evidence>
<keyword evidence="1" id="KW-0812">Transmembrane</keyword>
<feature type="transmembrane region" description="Helical" evidence="1">
    <location>
        <begin position="21"/>
        <end position="38"/>
    </location>
</feature>
<protein>
    <submittedName>
        <fullName evidence="3">Uncharacterized protein Sfp78E</fullName>
    </submittedName>
</protein>
<dbReference type="GeneID" id="108070466"/>
<accession>A0A6P4HL72</accession>
<gene>
    <name evidence="3" type="primary">Sfp78E</name>
</gene>
<proteinExistence type="predicted"/>